<proteinExistence type="predicted"/>
<dbReference type="Proteomes" id="UP000305238">
    <property type="component" value="Unassembled WGS sequence"/>
</dbReference>
<evidence type="ECO:0000259" key="2">
    <source>
        <dbReference type="PROSITE" id="PS50994"/>
    </source>
</evidence>
<organism evidence="3 4">
    <name type="scientific">Actinomadura geliboluensis</name>
    <dbReference type="NCBI Taxonomy" id="882440"/>
    <lineage>
        <taxon>Bacteria</taxon>
        <taxon>Bacillati</taxon>
        <taxon>Actinomycetota</taxon>
        <taxon>Actinomycetes</taxon>
        <taxon>Streptosporangiales</taxon>
        <taxon>Thermomonosporaceae</taxon>
        <taxon>Actinomadura</taxon>
    </lineage>
</organism>
<dbReference type="AlphaFoldDB" id="A0A5S4GJ50"/>
<feature type="domain" description="Integrase catalytic" evidence="2">
    <location>
        <begin position="93"/>
        <end position="230"/>
    </location>
</feature>
<evidence type="ECO:0000313" key="4">
    <source>
        <dbReference type="Proteomes" id="UP000305238"/>
    </source>
</evidence>
<dbReference type="PROSITE" id="PS50994">
    <property type="entry name" value="INTEGRASE"/>
    <property type="match status" value="1"/>
</dbReference>
<gene>
    <name evidence="3" type="ORF">ETD96_28790</name>
</gene>
<dbReference type="SUPFAM" id="SSF53098">
    <property type="entry name" value="Ribonuclease H-like"/>
    <property type="match status" value="1"/>
</dbReference>
<dbReference type="OrthoDB" id="568335at2"/>
<dbReference type="GO" id="GO:0003676">
    <property type="term" value="F:nucleic acid binding"/>
    <property type="evidence" value="ECO:0007669"/>
    <property type="project" value="InterPro"/>
</dbReference>
<keyword evidence="4" id="KW-1185">Reference proteome</keyword>
<comment type="caution">
    <text evidence="3">The sequence shown here is derived from an EMBL/GenBank/DDBJ whole genome shotgun (WGS) entry which is preliminary data.</text>
</comment>
<evidence type="ECO:0000256" key="1">
    <source>
        <dbReference type="SAM" id="MobiDB-lite"/>
    </source>
</evidence>
<dbReference type="InterPro" id="IPR001584">
    <property type="entry name" value="Integrase_cat-core"/>
</dbReference>
<sequence>MGRYRRQGWDGPADRRSGPRTSPSKTAARTEERVLAARLELRPGPDHIAAATGVPARTVTRILRRHRVPVPAARAPVTGHQNRATRHSGRRYEHPEPGAMIHLDVKKLGRIPDGGARRAHGRSEAVCGRGIGYDHVHTAIDDHTHPAYAEVLPDDKGTTCAAFPTRAAASFTAHGITRIHRVPTDNPRNHRHPAAFQQACTELGARQKFTRPRYPNPAVRGPTEKPNAST</sequence>
<accession>A0A5S4GJ50</accession>
<feature type="region of interest" description="Disordered" evidence="1">
    <location>
        <begin position="206"/>
        <end position="230"/>
    </location>
</feature>
<protein>
    <submittedName>
        <fullName evidence="3">Transposase family protein</fullName>
    </submittedName>
</protein>
<dbReference type="Gene3D" id="3.30.420.10">
    <property type="entry name" value="Ribonuclease H-like superfamily/Ribonuclease H"/>
    <property type="match status" value="1"/>
</dbReference>
<feature type="non-terminal residue" evidence="3">
    <location>
        <position position="230"/>
    </location>
</feature>
<feature type="region of interest" description="Disordered" evidence="1">
    <location>
        <begin position="1"/>
        <end position="30"/>
    </location>
</feature>
<dbReference type="EMBL" id="VCKZ01000255">
    <property type="protein sequence ID" value="TMR32782.1"/>
    <property type="molecule type" value="Genomic_DNA"/>
</dbReference>
<feature type="region of interest" description="Disordered" evidence="1">
    <location>
        <begin position="76"/>
        <end position="95"/>
    </location>
</feature>
<reference evidence="3 4" key="1">
    <citation type="submission" date="2019-05" db="EMBL/GenBank/DDBJ databases">
        <title>Draft genome sequence of Actinomadura geliboluensis A8036.</title>
        <authorList>
            <person name="Saricaoglu S."/>
            <person name="Isik K."/>
        </authorList>
    </citation>
    <scope>NUCLEOTIDE SEQUENCE [LARGE SCALE GENOMIC DNA]</scope>
    <source>
        <strain evidence="3 4">A8036</strain>
    </source>
</reference>
<dbReference type="InterPro" id="IPR036397">
    <property type="entry name" value="RNaseH_sf"/>
</dbReference>
<dbReference type="InterPro" id="IPR012337">
    <property type="entry name" value="RNaseH-like_sf"/>
</dbReference>
<dbReference type="GO" id="GO:0015074">
    <property type="term" value="P:DNA integration"/>
    <property type="evidence" value="ECO:0007669"/>
    <property type="project" value="InterPro"/>
</dbReference>
<name>A0A5S4GJ50_9ACTN</name>
<evidence type="ECO:0000313" key="3">
    <source>
        <dbReference type="EMBL" id="TMR32782.1"/>
    </source>
</evidence>